<protein>
    <recommendedName>
        <fullName evidence="3">rRNA 2'-O-methyltransferase fibrillarin</fullName>
    </recommendedName>
    <alternativeName>
        <fullName evidence="12">Histone-glutamine methyltransferase</fullName>
    </alternativeName>
</protein>
<keyword evidence="17" id="KW-1185">Reference proteome</keyword>
<dbReference type="GO" id="GO:0008649">
    <property type="term" value="F:rRNA methyltransferase activity"/>
    <property type="evidence" value="ECO:0007669"/>
    <property type="project" value="TreeGrafter"/>
</dbReference>
<evidence type="ECO:0000256" key="15">
    <source>
        <dbReference type="SAM" id="MobiDB-lite"/>
    </source>
</evidence>
<evidence type="ECO:0000256" key="2">
    <source>
        <dbReference type="ARBA" id="ARBA00010632"/>
    </source>
</evidence>
<dbReference type="GO" id="GO:0000494">
    <property type="term" value="P:box C/D sno(s)RNA 3'-end processing"/>
    <property type="evidence" value="ECO:0007669"/>
    <property type="project" value="TreeGrafter"/>
</dbReference>
<evidence type="ECO:0000313" key="16">
    <source>
        <dbReference type="EMBL" id="EGR33332.1"/>
    </source>
</evidence>
<evidence type="ECO:0000256" key="6">
    <source>
        <dbReference type="ARBA" id="ARBA00022603"/>
    </source>
</evidence>
<evidence type="ECO:0000256" key="11">
    <source>
        <dbReference type="ARBA" id="ARBA00023274"/>
    </source>
</evidence>
<dbReference type="EMBL" id="GL983468">
    <property type="protein sequence ID" value="EGR33332.1"/>
    <property type="molecule type" value="Genomic_DNA"/>
</dbReference>
<dbReference type="GO" id="GO:1990259">
    <property type="term" value="F:histone H2AQ104 methyltransferase activity"/>
    <property type="evidence" value="ECO:0007669"/>
    <property type="project" value="TreeGrafter"/>
</dbReference>
<dbReference type="NCBIfam" id="NF003276">
    <property type="entry name" value="PRK04266.1-2"/>
    <property type="match status" value="1"/>
</dbReference>
<evidence type="ECO:0000256" key="14">
    <source>
        <dbReference type="ARBA" id="ARBA00055431"/>
    </source>
</evidence>
<comment type="function">
    <text evidence="14">S-adenosyl-L-methionine-dependent methyltransferase that has the ability to methylate both RNAs and proteins. Involved in pre-rRNA processing. Utilizes the methyl donor S-adenosyl-L-methionine to catalyze the site-specific 2'-hydroxyl methylation of ribose moieties in pre-ribosomal RNA. Site specificity is provided by a guide RNA that base pairs with the substrate. Methylation occurs at a characteristic distance from the sequence involved in base pairing with the guide RNA. Also acts as a protein methyltransferase by mediating methylation of 'Gln-105' of histone H2A (H2AQ105me), a modification that impairs binding of the FACT complex and is specifically present at 35S ribosomal DNA locus.</text>
</comment>
<evidence type="ECO:0000256" key="9">
    <source>
        <dbReference type="ARBA" id="ARBA00022884"/>
    </source>
</evidence>
<dbReference type="SMART" id="SM01206">
    <property type="entry name" value="Fibrillarin"/>
    <property type="match status" value="1"/>
</dbReference>
<dbReference type="Proteomes" id="UP000008983">
    <property type="component" value="Unassembled WGS sequence"/>
</dbReference>
<feature type="compositionally biased region" description="Gly residues" evidence="15">
    <location>
        <begin position="8"/>
        <end position="47"/>
    </location>
</feature>
<gene>
    <name evidence="16" type="ORF">IMG5_056040</name>
</gene>
<keyword evidence="4" id="KW-0488">Methylation</keyword>
<feature type="region of interest" description="Disordered" evidence="15">
    <location>
        <begin position="1"/>
        <end position="47"/>
    </location>
</feature>
<keyword evidence="9" id="KW-0694">RNA-binding</keyword>
<name>G0QN78_ICHMU</name>
<comment type="subcellular location">
    <subcellularLocation>
        <location evidence="1">Nucleus</location>
        <location evidence="1">Nucleolus</location>
    </subcellularLocation>
</comment>
<dbReference type="Pfam" id="PF01269">
    <property type="entry name" value="Fibrillarin"/>
    <property type="match status" value="1"/>
</dbReference>
<keyword evidence="11" id="KW-0687">Ribonucleoprotein</keyword>
<dbReference type="GO" id="GO:0032040">
    <property type="term" value="C:small-subunit processome"/>
    <property type="evidence" value="ECO:0007669"/>
    <property type="project" value="TreeGrafter"/>
</dbReference>
<dbReference type="SUPFAM" id="SSF53335">
    <property type="entry name" value="S-adenosyl-L-methionine-dependent methyltransferases"/>
    <property type="match status" value="1"/>
</dbReference>
<evidence type="ECO:0000256" key="8">
    <source>
        <dbReference type="ARBA" id="ARBA00022691"/>
    </source>
</evidence>
<evidence type="ECO:0000256" key="1">
    <source>
        <dbReference type="ARBA" id="ARBA00004604"/>
    </source>
</evidence>
<dbReference type="Gene3D" id="3.40.50.150">
    <property type="entry name" value="Vaccinia Virus protein VP39"/>
    <property type="match status" value="1"/>
</dbReference>
<evidence type="ECO:0000256" key="13">
    <source>
        <dbReference type="ARBA" id="ARBA00047568"/>
    </source>
</evidence>
<keyword evidence="7" id="KW-0808">Transferase</keyword>
<keyword evidence="10" id="KW-0539">Nucleus</keyword>
<dbReference type="STRING" id="857967.G0QN78"/>
<dbReference type="AlphaFoldDB" id="G0QN78"/>
<keyword evidence="6" id="KW-0489">Methyltransferase</keyword>
<organism evidence="16 17">
    <name type="scientific">Ichthyophthirius multifiliis</name>
    <name type="common">White spot disease agent</name>
    <name type="synonym">Ich</name>
    <dbReference type="NCBI Taxonomy" id="5932"/>
    <lineage>
        <taxon>Eukaryota</taxon>
        <taxon>Sar</taxon>
        <taxon>Alveolata</taxon>
        <taxon>Ciliophora</taxon>
        <taxon>Intramacronucleata</taxon>
        <taxon>Oligohymenophorea</taxon>
        <taxon>Hymenostomatida</taxon>
        <taxon>Ophryoglenina</taxon>
        <taxon>Ichthyophthirius</taxon>
    </lineage>
</organism>
<evidence type="ECO:0000313" key="17">
    <source>
        <dbReference type="Proteomes" id="UP000008983"/>
    </source>
</evidence>
<comment type="catalytic activity">
    <reaction evidence="13">
        <text>L-glutaminyl-[histone H2A] + S-adenosyl-L-methionine = N(5)-methyl-L-glutaminyl-[histone H2A] + S-adenosyl-L-homocysteine + H(+)</text>
        <dbReference type="Rhea" id="RHEA:50904"/>
        <dbReference type="Rhea" id="RHEA-COMP:12837"/>
        <dbReference type="Rhea" id="RHEA-COMP:12839"/>
        <dbReference type="ChEBI" id="CHEBI:15378"/>
        <dbReference type="ChEBI" id="CHEBI:30011"/>
        <dbReference type="ChEBI" id="CHEBI:57856"/>
        <dbReference type="ChEBI" id="CHEBI:59789"/>
        <dbReference type="ChEBI" id="CHEBI:61891"/>
    </reaction>
</comment>
<dbReference type="PRINTS" id="PR00052">
    <property type="entry name" value="FIBRILLARIN"/>
</dbReference>
<proteinExistence type="inferred from homology"/>
<dbReference type="InterPro" id="IPR029063">
    <property type="entry name" value="SAM-dependent_MTases_sf"/>
</dbReference>
<dbReference type="PANTHER" id="PTHR10335:SF17">
    <property type="entry name" value="FIBRILLARIN"/>
    <property type="match status" value="1"/>
</dbReference>
<dbReference type="GeneID" id="14909503"/>
<dbReference type="eggNOG" id="KOG1596">
    <property type="taxonomic scope" value="Eukaryota"/>
</dbReference>
<sequence length="212" mass="22910">MKDFTGGNNRGNGARGGAPRGGAPRGGAPRGGAPRGGGRGGKGGMGRGAKTIIVKHRLPGVFVCKGVQEALVTRNFYPGESVYNEKRVSVEENSEKIEYRVWNPYRSKIAAAIVGGIKDTFIRPGSKVLYLGAASGTTVSHVSDIVGPTGTVYAVEFSHRSGRDLVNMAKKEIMQSLLLVMLENLWNIDFQLIWSMLFLPMQHNLIKLELQV</sequence>
<reference evidence="16 17" key="1">
    <citation type="submission" date="2011-07" db="EMBL/GenBank/DDBJ databases">
        <authorList>
            <person name="Coyne R."/>
            <person name="Brami D."/>
            <person name="Johnson J."/>
            <person name="Hostetler J."/>
            <person name="Hannick L."/>
            <person name="Clark T."/>
            <person name="Cassidy-Hanley D."/>
            <person name="Inman J."/>
        </authorList>
    </citation>
    <scope>NUCLEOTIDE SEQUENCE [LARGE SCALE GENOMIC DNA]</scope>
    <source>
        <strain evidence="16 17">G5</strain>
    </source>
</reference>
<keyword evidence="8" id="KW-0949">S-adenosyl-L-methionine</keyword>
<dbReference type="OMA" id="REHARFP"/>
<keyword evidence="5" id="KW-0698">rRNA processing</keyword>
<dbReference type="GO" id="GO:0003723">
    <property type="term" value="F:RNA binding"/>
    <property type="evidence" value="ECO:0007669"/>
    <property type="project" value="UniProtKB-KW"/>
</dbReference>
<dbReference type="InParanoid" id="G0QN78"/>
<dbReference type="Gene3D" id="3.30.200.20">
    <property type="entry name" value="Phosphorylase Kinase, domain 1"/>
    <property type="match status" value="1"/>
</dbReference>
<evidence type="ECO:0000256" key="3">
    <source>
        <dbReference type="ARBA" id="ARBA00015190"/>
    </source>
</evidence>
<dbReference type="GO" id="GO:0031428">
    <property type="term" value="C:box C/D methylation guide snoRNP complex"/>
    <property type="evidence" value="ECO:0007669"/>
    <property type="project" value="TreeGrafter"/>
</dbReference>
<comment type="similarity">
    <text evidence="2">Belongs to the methyltransferase superfamily. Fibrillarin family.</text>
</comment>
<evidence type="ECO:0000256" key="7">
    <source>
        <dbReference type="ARBA" id="ARBA00022679"/>
    </source>
</evidence>
<dbReference type="OrthoDB" id="298980at2759"/>
<accession>G0QN78</accession>
<dbReference type="FunFam" id="3.30.200.20:FF:000386">
    <property type="entry name" value="Fibrillarin, putative"/>
    <property type="match status" value="1"/>
</dbReference>
<dbReference type="RefSeq" id="XP_004037318.1">
    <property type="nucleotide sequence ID" value="XM_004037270.1"/>
</dbReference>
<evidence type="ECO:0000256" key="4">
    <source>
        <dbReference type="ARBA" id="ARBA00022481"/>
    </source>
</evidence>
<evidence type="ECO:0000256" key="10">
    <source>
        <dbReference type="ARBA" id="ARBA00023242"/>
    </source>
</evidence>
<dbReference type="PANTHER" id="PTHR10335">
    <property type="entry name" value="RRNA 2-O-METHYLTRANSFERASE FIBRILLARIN"/>
    <property type="match status" value="1"/>
</dbReference>
<evidence type="ECO:0000256" key="12">
    <source>
        <dbReference type="ARBA" id="ARBA00032245"/>
    </source>
</evidence>
<evidence type="ECO:0000256" key="5">
    <source>
        <dbReference type="ARBA" id="ARBA00022552"/>
    </source>
</evidence>
<dbReference type="InterPro" id="IPR000692">
    <property type="entry name" value="Fibrillarin"/>
</dbReference>